<evidence type="ECO:0000256" key="1">
    <source>
        <dbReference type="SAM" id="MobiDB-lite"/>
    </source>
</evidence>
<sequence>MKVKPHGRMDKEDKKRYFIVGSVYLEIVTPLFQQKLEEKYKGLSIGCLKDFLNSKPVIHILFHLRHRNSGCCTDKEKCINHDTLPLNHYQWKQLFAENPKADIHNCFCKYTGKSVKSEDLDVSLCGLILCNCCNLGKLDRDAIHILRNYKNDYLSHNTTCGITKDEYDSLIDELQINILQLDQTREDELIRIWNRPLDDALCNKYLTTLLDVHEILEKQYILPENGLFNNQKTKKKTKAEYQKEYRKRKRLQNVEEYLQKENERKRKSYVKSTELSKRDLERKRRINRENVKLYRQRKKQEKQVKQNDVSNKRTSSRKRISRAISRANRKIHKLEKELQTSNRKVWKLKKRISRLKIVKNESKSYKNLQNKENITPLNSADAEMRYVGLEPSKYKTIRRKLQFHNVLVEEIKAVDPCFTKNIVNGKVTKKHKMKSITSQVFGIRRRSLMSTSKKMKKVLRKRLPEIQEEIKTAVLTFLNRGDNSSVMPGKADYKTVSGQQKQKHILSDHMNNLYLKFRSENLTIKLSYSRFCKYRPINFSLVSYATRNTCLCIKHQNMALKLRCLHKIGIINCDSPDAFVKDVTDHFDVDALFPADSGPFQYDEWSRVNTDAGQRMNIVSKSSDRASFIKLFKPQLFEFKEHVNRVRNQLVPILETINLDLQCIHYWTDSPTSQYRNKHIFSIIKKHKDHFGVDCTWDYFEAGHGKGPCDGLGGTVKRCADLAIKQRKCTIQSADDFYTWASSSNISVAFKYISKEDISRYSIILNENIAKNCKPVKGTLKLHSVRRNGSSICIRNTSCYCMSCLSYEFCAGWKNIETKIEFSTSQILDKLDICNEHRFLTADIKLQCTNFTHAESQNAICQSCREKLQGIQEQPIKSYKLGQFIFTLNHQTDLTLVVGGDWRLIVSDIVMMDDGRLVMCLPSKERLLICYTDGAQKQSIHVQEKPWRVTAVNNTTVAIIPILSECIQMYNINTKLKIKSFSVPGMSSGDITTINNKLVVDGEYKLLIIDHQIGKVVQTITTVVDTVRLHGSGDRIFYNDIFPDNHYDLHWYSCTDERHYNLTLPSPPYCMTTLQDGSMWVVCRDGSIQHVSSDGKWYETVEKKGLKNRKPLIFSNEGKFVILGNLGEMLEVYCKK</sequence>
<reference evidence="2 3" key="1">
    <citation type="submission" date="2020-06" db="EMBL/GenBank/DDBJ databases">
        <authorList>
            <person name="Li R."/>
            <person name="Bekaert M."/>
        </authorList>
    </citation>
    <scope>NUCLEOTIDE SEQUENCE [LARGE SCALE GENOMIC DNA]</scope>
    <source>
        <strain evidence="3">wild</strain>
    </source>
</reference>
<proteinExistence type="predicted"/>
<evidence type="ECO:0000313" key="3">
    <source>
        <dbReference type="Proteomes" id="UP000507470"/>
    </source>
</evidence>
<feature type="compositionally biased region" description="Basic residues" evidence="1">
    <location>
        <begin position="314"/>
        <end position="323"/>
    </location>
</feature>
<name>A0A6J8A6H2_MYTCO</name>
<evidence type="ECO:0008006" key="4">
    <source>
        <dbReference type="Google" id="ProtNLM"/>
    </source>
</evidence>
<dbReference type="EMBL" id="CACVKT020000743">
    <property type="protein sequence ID" value="CAC5362446.1"/>
    <property type="molecule type" value="Genomic_DNA"/>
</dbReference>
<organism evidence="2 3">
    <name type="scientific">Mytilus coruscus</name>
    <name type="common">Sea mussel</name>
    <dbReference type="NCBI Taxonomy" id="42192"/>
    <lineage>
        <taxon>Eukaryota</taxon>
        <taxon>Metazoa</taxon>
        <taxon>Spiralia</taxon>
        <taxon>Lophotrochozoa</taxon>
        <taxon>Mollusca</taxon>
        <taxon>Bivalvia</taxon>
        <taxon>Autobranchia</taxon>
        <taxon>Pteriomorphia</taxon>
        <taxon>Mytilida</taxon>
        <taxon>Mytiloidea</taxon>
        <taxon>Mytilidae</taxon>
        <taxon>Mytilinae</taxon>
        <taxon>Mytilus</taxon>
    </lineage>
</organism>
<dbReference type="PANTHER" id="PTHR46601">
    <property type="entry name" value="ULP_PROTEASE DOMAIN-CONTAINING PROTEIN"/>
    <property type="match status" value="1"/>
</dbReference>
<gene>
    <name evidence="2" type="ORF">MCOR_4208</name>
</gene>
<dbReference type="InterPro" id="IPR011044">
    <property type="entry name" value="Quino_amine_DH_bsu"/>
</dbReference>
<evidence type="ECO:0000313" key="2">
    <source>
        <dbReference type="EMBL" id="CAC5362446.1"/>
    </source>
</evidence>
<protein>
    <recommendedName>
        <fullName evidence="4">DZIP3-like HEPN domain-containing protein</fullName>
    </recommendedName>
</protein>
<dbReference type="AlphaFoldDB" id="A0A6J8A6H2"/>
<dbReference type="SUPFAM" id="SSF50969">
    <property type="entry name" value="YVTN repeat-like/Quinoprotein amine dehydrogenase"/>
    <property type="match status" value="1"/>
</dbReference>
<dbReference type="Proteomes" id="UP000507470">
    <property type="component" value="Unassembled WGS sequence"/>
</dbReference>
<dbReference type="PANTHER" id="PTHR46601:SF1">
    <property type="entry name" value="ADF-H DOMAIN-CONTAINING PROTEIN"/>
    <property type="match status" value="1"/>
</dbReference>
<feature type="region of interest" description="Disordered" evidence="1">
    <location>
        <begin position="295"/>
        <end position="323"/>
    </location>
</feature>
<accession>A0A6J8A6H2</accession>
<keyword evidence="3" id="KW-1185">Reference proteome</keyword>